<reference evidence="2 3" key="1">
    <citation type="submission" date="2018-03" db="EMBL/GenBank/DDBJ databases">
        <title>Cross-interface Injection: A General Nanoliter Liquid Handling Method Applied to Single Cells Genome Amplification Automated Nanoliter Liquid Handling Applied to Single Cell Multiple Displacement Amplification.</title>
        <authorList>
            <person name="Yun J."/>
            <person name="Xu P."/>
            <person name="Xu J."/>
            <person name="Dai X."/>
            <person name="Wang Y."/>
            <person name="Zheng X."/>
            <person name="Cao C."/>
            <person name="Yi Q."/>
            <person name="Zhu Y."/>
            <person name="Wang L."/>
            <person name="Dong Z."/>
            <person name="Huang Y."/>
            <person name="Huang L."/>
            <person name="Du W."/>
        </authorList>
    </citation>
    <scope>NUCLEOTIDE SEQUENCE [LARGE SCALE GENOMIC DNA]</scope>
    <source>
        <strain evidence="2 3">Z-D1-2</strain>
    </source>
</reference>
<protein>
    <submittedName>
        <fullName evidence="2">Uncharacterized protein</fullName>
    </submittedName>
</protein>
<comment type="caution">
    <text evidence="2">The sequence shown here is derived from an EMBL/GenBank/DDBJ whole genome shotgun (WGS) entry which is preliminary data.</text>
</comment>
<evidence type="ECO:0000313" key="2">
    <source>
        <dbReference type="EMBL" id="PTB94246.1"/>
    </source>
</evidence>
<gene>
    <name evidence="2" type="ORF">C9994_12275</name>
</gene>
<name>A0A2T4DKF0_9BACT</name>
<keyword evidence="1" id="KW-1133">Transmembrane helix</keyword>
<keyword evidence="1" id="KW-0812">Transmembrane</keyword>
<proteinExistence type="predicted"/>
<dbReference type="EMBL" id="PYVU01000136">
    <property type="protein sequence ID" value="PTB94246.1"/>
    <property type="molecule type" value="Genomic_DNA"/>
</dbReference>
<dbReference type="Proteomes" id="UP000240608">
    <property type="component" value="Unassembled WGS sequence"/>
</dbReference>
<feature type="transmembrane region" description="Helical" evidence="1">
    <location>
        <begin position="83"/>
        <end position="101"/>
    </location>
</feature>
<sequence>MEVFQYISLFFITTLFNVVFLQQYFSSTVQVLFPFNQLIKADLPTVNRSSRISEEESKEAHEDNQFDRDSFLESSVEFIEKHFFHFLYYSPMFFVSGVAYFKYTSLILTPLSPPPDLG</sequence>
<feature type="transmembrane region" description="Helical" evidence="1">
    <location>
        <begin position="7"/>
        <end position="25"/>
    </location>
</feature>
<dbReference type="AlphaFoldDB" id="A0A2T4DKF0"/>
<accession>A0A2T4DKF0</accession>
<evidence type="ECO:0000256" key="1">
    <source>
        <dbReference type="SAM" id="Phobius"/>
    </source>
</evidence>
<organism evidence="2 3">
    <name type="scientific">Marivirga lumbricoides</name>
    <dbReference type="NCBI Taxonomy" id="1046115"/>
    <lineage>
        <taxon>Bacteria</taxon>
        <taxon>Pseudomonadati</taxon>
        <taxon>Bacteroidota</taxon>
        <taxon>Cytophagia</taxon>
        <taxon>Cytophagales</taxon>
        <taxon>Marivirgaceae</taxon>
        <taxon>Marivirga</taxon>
    </lineage>
</organism>
<evidence type="ECO:0000313" key="3">
    <source>
        <dbReference type="Proteomes" id="UP000240608"/>
    </source>
</evidence>
<keyword evidence="1" id="KW-0472">Membrane</keyword>